<dbReference type="Proteomes" id="UP000036503">
    <property type="component" value="Unassembled WGS sequence"/>
</dbReference>
<keyword evidence="1" id="KW-0472">Membrane</keyword>
<sequence length="249" mass="27959">MMKINLQAVWEGIISLLTGGVLAGLVVTGRYLSLVVPRMKLFICLAAVIFILWGIASLIQVKRPVYRLAYAHCLALFIPVLLLFSPLLLGAAYSADSRTASQTIEQQNIDPRPFGIDFDTVKGDGIDAAHKKIMVTTANYYPLILKLTQHIKDYEGYEVYMIGFVSYDDKSLTNNNFTLARYLMACCINDVSPFGLICNYSGDIHWKEYQWLAVKGQLGYREYHGLIQPTIAVKEVVPAKRVAGYIYPY</sequence>
<dbReference type="Pfam" id="PF21537">
    <property type="entry name" value="DUF1980_C"/>
    <property type="match status" value="1"/>
</dbReference>
<feature type="transmembrane region" description="Helical" evidence="1">
    <location>
        <begin position="12"/>
        <end position="33"/>
    </location>
</feature>
<feature type="transmembrane region" description="Helical" evidence="1">
    <location>
        <begin position="39"/>
        <end position="61"/>
    </location>
</feature>
<dbReference type="NCBIfam" id="TIGR03943">
    <property type="entry name" value="TIGR03943 family putative permease subunit"/>
    <property type="match status" value="1"/>
</dbReference>
<dbReference type="PANTHER" id="PTHR40047:SF1">
    <property type="entry name" value="UPF0703 PROTEIN YCGQ"/>
    <property type="match status" value="1"/>
</dbReference>
<comment type="caution">
    <text evidence="3">The sequence shown here is derived from an EMBL/GenBank/DDBJ whole genome shotgun (WGS) entry which is preliminary data.</text>
</comment>
<protein>
    <recommendedName>
        <fullName evidence="2">DUF1980 domain-containing protein</fullName>
    </recommendedName>
</protein>
<accession>A0A0J6WUV7</accession>
<keyword evidence="1" id="KW-1133">Transmembrane helix</keyword>
<keyword evidence="1" id="KW-0812">Transmembrane</keyword>
<dbReference type="STRING" id="39029.BSR42_01330"/>
<dbReference type="InParanoid" id="A0A0J6WUV7"/>
<evidence type="ECO:0000313" key="3">
    <source>
        <dbReference type="EMBL" id="KMO85547.1"/>
    </source>
</evidence>
<evidence type="ECO:0000313" key="4">
    <source>
        <dbReference type="Proteomes" id="UP000036503"/>
    </source>
</evidence>
<evidence type="ECO:0000256" key="1">
    <source>
        <dbReference type="SAM" id="Phobius"/>
    </source>
</evidence>
<gene>
    <name evidence="3" type="ORF">AB840_12890</name>
</gene>
<keyword evidence="4" id="KW-1185">Reference proteome</keyword>
<dbReference type="InterPro" id="IPR052955">
    <property type="entry name" value="UPF0703_membrane_permease"/>
</dbReference>
<dbReference type="InterPro" id="IPR048447">
    <property type="entry name" value="DUF1980_C"/>
</dbReference>
<proteinExistence type="predicted"/>
<dbReference type="PATRIC" id="fig|1122219.3.peg.2666"/>
<evidence type="ECO:0000259" key="2">
    <source>
        <dbReference type="Pfam" id="PF21537"/>
    </source>
</evidence>
<feature type="domain" description="DUF1980" evidence="2">
    <location>
        <begin position="129"/>
        <end position="248"/>
    </location>
</feature>
<dbReference type="EMBL" id="LEKT01000057">
    <property type="protein sequence ID" value="KMO85547.1"/>
    <property type="molecule type" value="Genomic_DNA"/>
</dbReference>
<dbReference type="InterPro" id="IPR015402">
    <property type="entry name" value="DUF1980"/>
</dbReference>
<dbReference type="AlphaFoldDB" id="A0A0J6WUV7"/>
<reference evidence="3 4" key="1">
    <citation type="submission" date="2015-06" db="EMBL/GenBank/DDBJ databases">
        <title>Draft genome sequence of beer spoilage bacterium Megasphaera cerevisiae type strain 20462.</title>
        <authorList>
            <person name="Kutumbaka K."/>
            <person name="Pasmowitz J."/>
            <person name="Mategko J."/>
            <person name="Reyes D."/>
            <person name="Friedrich A."/>
            <person name="Han S."/>
            <person name="Martens-Habbena W."/>
            <person name="Neal-McKinney J."/>
            <person name="Janagama H.K."/>
            <person name="Nadala C."/>
            <person name="Samadpour M."/>
        </authorList>
    </citation>
    <scope>NUCLEOTIDE SEQUENCE [LARGE SCALE GENOMIC DNA]</scope>
    <source>
        <strain evidence="3 4">DSM 20462</strain>
    </source>
</reference>
<feature type="transmembrane region" description="Helical" evidence="1">
    <location>
        <begin position="73"/>
        <end position="93"/>
    </location>
</feature>
<organism evidence="3 4">
    <name type="scientific">Megasphaera cerevisiae DSM 20462</name>
    <dbReference type="NCBI Taxonomy" id="1122219"/>
    <lineage>
        <taxon>Bacteria</taxon>
        <taxon>Bacillati</taxon>
        <taxon>Bacillota</taxon>
        <taxon>Negativicutes</taxon>
        <taxon>Veillonellales</taxon>
        <taxon>Veillonellaceae</taxon>
        <taxon>Megasphaera</taxon>
    </lineage>
</organism>
<name>A0A0J6WUV7_9FIRM</name>
<dbReference type="PANTHER" id="PTHR40047">
    <property type="entry name" value="UPF0703 PROTEIN YCGQ"/>
    <property type="match status" value="1"/>
</dbReference>